<accession>A0ABS9Y5R6</accession>
<evidence type="ECO:0008006" key="3">
    <source>
        <dbReference type="Google" id="ProtNLM"/>
    </source>
</evidence>
<name>A0ABS9Y5R6_9ACTN</name>
<dbReference type="EMBL" id="JALDAY010000004">
    <property type="protein sequence ID" value="MCI3272554.1"/>
    <property type="molecule type" value="Genomic_DNA"/>
</dbReference>
<evidence type="ECO:0000313" key="1">
    <source>
        <dbReference type="EMBL" id="MCI3272554.1"/>
    </source>
</evidence>
<comment type="caution">
    <text evidence="1">The sequence shown here is derived from an EMBL/GenBank/DDBJ whole genome shotgun (WGS) entry which is preliminary data.</text>
</comment>
<proteinExistence type="predicted"/>
<dbReference type="Proteomes" id="UP001165269">
    <property type="component" value="Unassembled WGS sequence"/>
</dbReference>
<gene>
    <name evidence="1" type="ORF">MQP27_15700</name>
</gene>
<evidence type="ECO:0000313" key="2">
    <source>
        <dbReference type="Proteomes" id="UP001165269"/>
    </source>
</evidence>
<dbReference type="RefSeq" id="WP_242765745.1">
    <property type="nucleotide sequence ID" value="NZ_JALDAY010000004.1"/>
</dbReference>
<organism evidence="1 2">
    <name type="scientific">Streptomyces cylindrosporus</name>
    <dbReference type="NCBI Taxonomy" id="2927583"/>
    <lineage>
        <taxon>Bacteria</taxon>
        <taxon>Bacillati</taxon>
        <taxon>Actinomycetota</taxon>
        <taxon>Actinomycetes</taxon>
        <taxon>Kitasatosporales</taxon>
        <taxon>Streptomycetaceae</taxon>
        <taxon>Streptomyces</taxon>
    </lineage>
</organism>
<sequence length="133" mass="14020">MLHFDEADRLDFIEATAASGLSFTGIQLSGRPFGEVLDELCSNSIDFALDDSGCVLTGYGIELYTPAPGELDIDVEGVALRSPVEGGGSSGASEIAIHPPASEDTLFSGRQLLDLCDEYSNEMTLALTAFPVD</sequence>
<protein>
    <recommendedName>
        <fullName evidence="3">ATP-binding protein</fullName>
    </recommendedName>
</protein>
<keyword evidence="2" id="KW-1185">Reference proteome</keyword>
<reference evidence="1" key="1">
    <citation type="submission" date="2022-03" db="EMBL/GenBank/DDBJ databases">
        <title>Streptomyces 7R015 and 7R016 isolated from Barleria lupulina in Thailand.</title>
        <authorList>
            <person name="Kanchanasin P."/>
            <person name="Phongsopitanun W."/>
            <person name="Tanasupawat S."/>
        </authorList>
    </citation>
    <scope>NUCLEOTIDE SEQUENCE</scope>
    <source>
        <strain evidence="1">7R015</strain>
    </source>
</reference>